<proteinExistence type="predicted"/>
<dbReference type="AlphaFoldDB" id="A0A8H3YQC2"/>
<dbReference type="Proteomes" id="UP000447873">
    <property type="component" value="Unassembled WGS sequence"/>
</dbReference>
<dbReference type="EMBL" id="WNWS01000373">
    <property type="protein sequence ID" value="KAE9969264.1"/>
    <property type="molecule type" value="Genomic_DNA"/>
</dbReference>
<feature type="region of interest" description="Disordered" evidence="1">
    <location>
        <begin position="290"/>
        <end position="312"/>
    </location>
</feature>
<comment type="caution">
    <text evidence="2">The sequence shown here is derived from an EMBL/GenBank/DDBJ whole genome shotgun (WGS) entry which is preliminary data.</text>
</comment>
<name>A0A8H3YQC2_VENIN</name>
<feature type="compositionally biased region" description="Polar residues" evidence="1">
    <location>
        <begin position="203"/>
        <end position="225"/>
    </location>
</feature>
<evidence type="ECO:0000256" key="1">
    <source>
        <dbReference type="SAM" id="MobiDB-lite"/>
    </source>
</evidence>
<protein>
    <submittedName>
        <fullName evidence="2">Uncharacterized protein</fullName>
    </submittedName>
</protein>
<feature type="region of interest" description="Disordered" evidence="1">
    <location>
        <begin position="200"/>
        <end position="250"/>
    </location>
</feature>
<evidence type="ECO:0000313" key="3">
    <source>
        <dbReference type="Proteomes" id="UP000447873"/>
    </source>
</evidence>
<gene>
    <name evidence="2" type="ORF">EG328_006984</name>
</gene>
<evidence type="ECO:0000313" key="2">
    <source>
        <dbReference type="EMBL" id="KAE9969264.1"/>
    </source>
</evidence>
<sequence>MATATTTTPSMEIAKKTNTIQDLQQNTNLWYKMHVFVYDLRNFDKVATSHDRLESLLNASYIDALYIGAPYFTPDEAATLRATAVKGDKTLQTVIRETLEDRLLRRMKGKVGSGDDRVCAAHDLALIFEKAFFIDHERLAGDTKFLALVAAFRLFLPGGQEWDGLAGRRDIGIGAEVWSTTYPTRMIADEAVGDGRAFRIESDTTSPTPSIINDKNSTNPQNPDNLTRRSQRTQIHHQTSSPSHPKLQIKSARPLRYIKLQSHHPRPPDRPSRLPQIIHEQGQFRRLNAAHQQRHQQGLAYGGIESRPKPQV</sequence>
<reference evidence="2 3" key="1">
    <citation type="submission" date="2018-12" db="EMBL/GenBank/DDBJ databases">
        <title>Venturia inaequalis Genome Resource.</title>
        <authorList>
            <person name="Lichtner F.J."/>
        </authorList>
    </citation>
    <scope>NUCLEOTIDE SEQUENCE [LARGE SCALE GENOMIC DNA]</scope>
    <source>
        <strain evidence="2 3">120213</strain>
    </source>
</reference>
<accession>A0A8H3YQC2</accession>
<organism evidence="2 3">
    <name type="scientific">Venturia inaequalis</name>
    <name type="common">Apple scab fungus</name>
    <dbReference type="NCBI Taxonomy" id="5025"/>
    <lineage>
        <taxon>Eukaryota</taxon>
        <taxon>Fungi</taxon>
        <taxon>Dikarya</taxon>
        <taxon>Ascomycota</taxon>
        <taxon>Pezizomycotina</taxon>
        <taxon>Dothideomycetes</taxon>
        <taxon>Pleosporomycetidae</taxon>
        <taxon>Venturiales</taxon>
        <taxon>Venturiaceae</taxon>
        <taxon>Venturia</taxon>
    </lineage>
</organism>